<dbReference type="Proteomes" id="UP000823399">
    <property type="component" value="Unassembled WGS sequence"/>
</dbReference>
<dbReference type="CDD" id="cd11296">
    <property type="entry name" value="O-FucT_like"/>
    <property type="match status" value="1"/>
</dbReference>
<dbReference type="AlphaFoldDB" id="A0A9P7FC83"/>
<dbReference type="OrthoDB" id="2638388at2759"/>
<evidence type="ECO:0000313" key="1">
    <source>
        <dbReference type="EMBL" id="KAG2113766.1"/>
    </source>
</evidence>
<dbReference type="RefSeq" id="XP_041296060.1">
    <property type="nucleotide sequence ID" value="XM_041436268.1"/>
</dbReference>
<evidence type="ECO:0000313" key="2">
    <source>
        <dbReference type="Proteomes" id="UP000823399"/>
    </source>
</evidence>
<gene>
    <name evidence="1" type="ORF">F5147DRAFT_679715</name>
</gene>
<dbReference type="GeneID" id="64698527"/>
<reference evidence="1" key="1">
    <citation type="journal article" date="2020" name="New Phytol.">
        <title>Comparative genomics reveals dynamic genome evolution in host specialist ectomycorrhizal fungi.</title>
        <authorList>
            <person name="Lofgren L.A."/>
            <person name="Nguyen N.H."/>
            <person name="Vilgalys R."/>
            <person name="Ruytinx J."/>
            <person name="Liao H.L."/>
            <person name="Branco S."/>
            <person name="Kuo A."/>
            <person name="LaButti K."/>
            <person name="Lipzen A."/>
            <person name="Andreopoulos W."/>
            <person name="Pangilinan J."/>
            <person name="Riley R."/>
            <person name="Hundley H."/>
            <person name="Na H."/>
            <person name="Barry K."/>
            <person name="Grigoriev I.V."/>
            <person name="Stajich J.E."/>
            <person name="Kennedy P.G."/>
        </authorList>
    </citation>
    <scope>NUCLEOTIDE SEQUENCE</scope>
    <source>
        <strain evidence="1">FC423</strain>
    </source>
</reference>
<feature type="non-terminal residue" evidence="1">
    <location>
        <position position="179"/>
    </location>
</feature>
<protein>
    <submittedName>
        <fullName evidence="1">Uncharacterized protein</fullName>
    </submittedName>
</protein>
<organism evidence="1 2">
    <name type="scientific">Suillus discolor</name>
    <dbReference type="NCBI Taxonomy" id="1912936"/>
    <lineage>
        <taxon>Eukaryota</taxon>
        <taxon>Fungi</taxon>
        <taxon>Dikarya</taxon>
        <taxon>Basidiomycota</taxon>
        <taxon>Agaricomycotina</taxon>
        <taxon>Agaricomycetes</taxon>
        <taxon>Agaricomycetidae</taxon>
        <taxon>Boletales</taxon>
        <taxon>Suillineae</taxon>
        <taxon>Suillaceae</taxon>
        <taxon>Suillus</taxon>
    </lineage>
</organism>
<dbReference type="EMBL" id="JABBWM010000011">
    <property type="protein sequence ID" value="KAG2113766.1"/>
    <property type="molecule type" value="Genomic_DNA"/>
</dbReference>
<accession>A0A9P7FC83</accession>
<keyword evidence="2" id="KW-1185">Reference proteome</keyword>
<name>A0A9P7FC83_9AGAM</name>
<comment type="caution">
    <text evidence="1">The sequence shown here is derived from an EMBL/GenBank/DDBJ whole genome shotgun (WGS) entry which is preliminary data.</text>
</comment>
<sequence>WELDYYSPAWKFVGQHMRWTASMEKIANGHARRAMNVPVTEPTPPYISMHIRHGDFSQQYEEFPVDQCFAPLSVIARRVSEVQEKLRTRKGIEATHVIMTSDERDPEWWSDVGANVGRLRSGTDREIYGKRHPVFVDAIIQSNGAGLVSTCGSTIRRVQSWHDGATRLVRWGWPDADDR</sequence>
<dbReference type="Gene3D" id="3.40.50.11350">
    <property type="match status" value="1"/>
</dbReference>
<proteinExistence type="predicted"/>